<evidence type="ECO:0000256" key="2">
    <source>
        <dbReference type="ARBA" id="ARBA00022741"/>
    </source>
</evidence>
<dbReference type="SMART" id="SM00357">
    <property type="entry name" value="CSP"/>
    <property type="match status" value="1"/>
</dbReference>
<keyword evidence="6 9" id="KW-0694">RNA-binding</keyword>
<evidence type="ECO:0000256" key="11">
    <source>
        <dbReference type="PROSITE-ProRule" id="PRU01203"/>
    </source>
</evidence>
<evidence type="ECO:0000256" key="4">
    <source>
        <dbReference type="ARBA" id="ARBA00022806"/>
    </source>
</evidence>
<evidence type="ECO:0000256" key="8">
    <source>
        <dbReference type="ARBA" id="ARBA00023163"/>
    </source>
</evidence>
<dbReference type="InterPro" id="IPR000194">
    <property type="entry name" value="ATPase_F1/V1/A1_a/bsu_nucl-bd"/>
</dbReference>
<dbReference type="GO" id="GO:0005829">
    <property type="term" value="C:cytosol"/>
    <property type="evidence" value="ECO:0007669"/>
    <property type="project" value="UniProtKB-ARBA"/>
</dbReference>
<dbReference type="GO" id="GO:0003723">
    <property type="term" value="F:RNA binding"/>
    <property type="evidence" value="ECO:0007669"/>
    <property type="project" value="UniProtKB-UniRule"/>
</dbReference>
<dbReference type="STRING" id="649761.HMPREF0973_01892"/>
<comment type="caution">
    <text evidence="9">Lacks conserved residue(s) required for the propagation of feature annotation.</text>
</comment>
<dbReference type="SUPFAM" id="SSF50249">
    <property type="entry name" value="Nucleic acid-binding proteins"/>
    <property type="match status" value="1"/>
</dbReference>
<keyword evidence="5 9" id="KW-0067">ATP-binding</keyword>
<dbReference type="Gene3D" id="3.40.50.300">
    <property type="entry name" value="P-loop containing nucleotide triphosphate hydrolases"/>
    <property type="match status" value="1"/>
</dbReference>
<evidence type="ECO:0000256" key="7">
    <source>
        <dbReference type="ARBA" id="ARBA00023015"/>
    </source>
</evidence>
<accession>C9MQJ2</accession>
<feature type="compositionally biased region" description="Basic and acidic residues" evidence="12">
    <location>
        <begin position="63"/>
        <end position="85"/>
    </location>
</feature>
<dbReference type="InterPro" id="IPR011129">
    <property type="entry name" value="CSD"/>
</dbReference>
<comment type="similarity">
    <text evidence="9 11">Belongs to the Rho family.</text>
</comment>
<evidence type="ECO:0000256" key="12">
    <source>
        <dbReference type="SAM" id="MobiDB-lite"/>
    </source>
</evidence>
<dbReference type="CDD" id="cd04459">
    <property type="entry name" value="Rho_CSD"/>
    <property type="match status" value="1"/>
</dbReference>
<dbReference type="GO" id="GO:0006353">
    <property type="term" value="P:DNA-templated transcription termination"/>
    <property type="evidence" value="ECO:0007669"/>
    <property type="project" value="UniProtKB-UniRule"/>
</dbReference>
<feature type="binding site" evidence="9">
    <location>
        <begin position="414"/>
        <end position="419"/>
    </location>
    <ligand>
        <name>ATP</name>
        <dbReference type="ChEBI" id="CHEBI:30616"/>
    </ligand>
</feature>
<evidence type="ECO:0000313" key="14">
    <source>
        <dbReference type="EMBL" id="EEX18107.1"/>
    </source>
</evidence>
<dbReference type="eggNOG" id="COG1158">
    <property type="taxonomic scope" value="Bacteria"/>
</dbReference>
<evidence type="ECO:0000256" key="5">
    <source>
        <dbReference type="ARBA" id="ARBA00022840"/>
    </source>
</evidence>
<sequence>MLSKEELLEKDVSELETIAQESGAVYSKGDDKDKLVYAILDRQAEEISSAHPMESKRKRTRIARKDTDRVYSVHGDEGENFDVQKNKPTGDVQTSLFKDDETPVAVSKTKKTPEEILASIPKHRGRKSKAELEAIAAAEAALKAKQEQEVKAQESNDQEIDKSLVEDTTTNTMDEDFIPEDHFSDSPAQEDTENKEELLARLQEKVNAHNNTEISPDGVWAGDPGDGTDFIPIVDIPVEDQGAVPNYDMFDQPTMPMQGSSIPAVYDNPAVNNGEAYDFSNIIKANGVLEVMPDGYGFLRSSDYNYLSSPDDVYVSNTQIKQYGLKTGDVVECFVRPPHAGEKYFPLTSIDMINGRKPVEVRDRIPFEHLTPLFPEEKFTLCNDLKTTNLSTRIVDLFSPIGKGQRALIVAQPKTGKTILMKDIANAIAANHPEAYLMMLLIDERPEEVTDMARTVNAEVIASTFDEPAERHVKIAGIVLEKAKRMVECGHDVVIFLDSITRLARAYNTVAPASGKVLTGGVDANALQKPKRFFGAARNIEGGGSLTIIATALIDTGSKMDEVIFEEFKGTGNMELQLDRSLSNKRIFPAVNLVASSTRRDDLLQDRTTLDRMWILRKYIADMNPIEAMNSIHDRMVRTKNNEEFLLSMNE</sequence>
<keyword evidence="1 9" id="KW-0806">Transcription termination</keyword>
<dbReference type="EMBL" id="ACVA01000047">
    <property type="protein sequence ID" value="EEX18107.1"/>
    <property type="molecule type" value="Genomic_DNA"/>
</dbReference>
<dbReference type="AlphaFoldDB" id="C9MQJ2"/>
<dbReference type="GO" id="GO:0016787">
    <property type="term" value="F:hydrolase activity"/>
    <property type="evidence" value="ECO:0007669"/>
    <property type="project" value="UniProtKB-KW"/>
</dbReference>
<dbReference type="PROSITE" id="PS51856">
    <property type="entry name" value="RHO_RNA_BD"/>
    <property type="match status" value="1"/>
</dbReference>
<dbReference type="Pfam" id="PF07497">
    <property type="entry name" value="Rho_RNA_bind"/>
    <property type="match status" value="1"/>
</dbReference>
<feature type="region of interest" description="Disordered" evidence="12">
    <location>
        <begin position="169"/>
        <end position="194"/>
    </location>
</feature>
<dbReference type="SUPFAM" id="SSF52540">
    <property type="entry name" value="P-loop containing nucleoside triphosphate hydrolases"/>
    <property type="match status" value="1"/>
</dbReference>
<gene>
    <name evidence="9 14" type="primary">rho</name>
    <name evidence="14" type="ORF">HMPREF0973_01892</name>
</gene>
<dbReference type="InterPro" id="IPR012340">
    <property type="entry name" value="NA-bd_OB-fold"/>
</dbReference>
<evidence type="ECO:0000256" key="1">
    <source>
        <dbReference type="ARBA" id="ARBA00022472"/>
    </source>
</evidence>
<dbReference type="HOGENOM" id="CLU_016377_1_0_10"/>
<evidence type="ECO:0000256" key="6">
    <source>
        <dbReference type="ARBA" id="ARBA00022884"/>
    </source>
</evidence>
<feature type="region of interest" description="Disordered" evidence="12">
    <location>
        <begin position="48"/>
        <end position="110"/>
    </location>
</feature>
<dbReference type="InterPro" id="IPR003593">
    <property type="entry name" value="AAA+_ATPase"/>
</dbReference>
<dbReference type="SMART" id="SM00382">
    <property type="entry name" value="AAA"/>
    <property type="match status" value="1"/>
</dbReference>
<evidence type="ECO:0000256" key="9">
    <source>
        <dbReference type="HAMAP-Rule" id="MF_01884"/>
    </source>
</evidence>
<dbReference type="NCBIfam" id="TIGR00767">
    <property type="entry name" value="rho"/>
    <property type="match status" value="1"/>
</dbReference>
<name>C9MQJ2_9BACT</name>
<comment type="caution">
    <text evidence="14">The sequence shown here is derived from an EMBL/GenBank/DDBJ whole genome shotgun (WGS) entry which is preliminary data.</text>
</comment>
<dbReference type="Pfam" id="PF00006">
    <property type="entry name" value="ATP-synt_ab"/>
    <property type="match status" value="1"/>
</dbReference>
<keyword evidence="15" id="KW-1185">Reference proteome</keyword>
<evidence type="ECO:0000313" key="15">
    <source>
        <dbReference type="Proteomes" id="UP000003327"/>
    </source>
</evidence>
<dbReference type="RefSeq" id="WP_004383571.1">
    <property type="nucleotide sequence ID" value="NZ_GG698714.1"/>
</dbReference>
<feature type="binding site" evidence="9">
    <location>
        <position position="445"/>
    </location>
    <ligand>
        <name>ATP</name>
        <dbReference type="ChEBI" id="CHEBI:30616"/>
    </ligand>
</feature>
<dbReference type="GO" id="GO:0004386">
    <property type="term" value="F:helicase activity"/>
    <property type="evidence" value="ECO:0007669"/>
    <property type="project" value="UniProtKB-UniRule"/>
</dbReference>
<comment type="subunit">
    <text evidence="9">Homohexamer. The homohexamer assembles into an open ring structure.</text>
</comment>
<keyword evidence="8 9" id="KW-0804">Transcription</keyword>
<dbReference type="GO" id="GO:0008186">
    <property type="term" value="F:ATP-dependent activity, acting on RNA"/>
    <property type="evidence" value="ECO:0007669"/>
    <property type="project" value="UniProtKB-UniRule"/>
</dbReference>
<dbReference type="InterPro" id="IPR004665">
    <property type="entry name" value="Term_rho"/>
</dbReference>
<keyword evidence="7 9" id="KW-0805">Transcription regulation</keyword>
<comment type="function">
    <text evidence="9">Facilitates transcription termination by a mechanism that involves Rho binding to the nascent RNA, activation of Rho's RNA-dependent ATPase activity, and release of the mRNA from the DNA template.</text>
</comment>
<dbReference type="GO" id="GO:0005524">
    <property type="term" value="F:ATP binding"/>
    <property type="evidence" value="ECO:0007669"/>
    <property type="project" value="UniProtKB-UniRule"/>
</dbReference>
<reference evidence="14 15" key="1">
    <citation type="submission" date="2009-09" db="EMBL/GenBank/DDBJ databases">
        <authorList>
            <person name="Weinstock G."/>
            <person name="Sodergren E."/>
            <person name="Clifton S."/>
            <person name="Fulton L."/>
            <person name="Fulton B."/>
            <person name="Courtney L."/>
            <person name="Fronick C."/>
            <person name="Harrison M."/>
            <person name="Strong C."/>
            <person name="Farmer C."/>
            <person name="Delahaunty K."/>
            <person name="Markovic C."/>
            <person name="Hall O."/>
            <person name="Minx P."/>
            <person name="Tomlinson C."/>
            <person name="Mitreva M."/>
            <person name="Nelson J."/>
            <person name="Hou S."/>
            <person name="Wollam A."/>
            <person name="Pepin K.H."/>
            <person name="Johnson M."/>
            <person name="Bhonagiri V."/>
            <person name="Nash W.E."/>
            <person name="Warren W."/>
            <person name="Chinwalla A."/>
            <person name="Mardis E.R."/>
            <person name="Wilson R.K."/>
        </authorList>
    </citation>
    <scope>NUCLEOTIDE SEQUENCE [LARGE SCALE GENOMIC DNA]</scope>
    <source>
        <strain evidence="14 15">F0319</strain>
    </source>
</reference>
<organism evidence="14 15">
    <name type="scientific">Prevotella veroralis F0319</name>
    <dbReference type="NCBI Taxonomy" id="649761"/>
    <lineage>
        <taxon>Bacteria</taxon>
        <taxon>Pseudomonadati</taxon>
        <taxon>Bacteroidota</taxon>
        <taxon>Bacteroidia</taxon>
        <taxon>Bacteroidales</taxon>
        <taxon>Prevotellaceae</taxon>
        <taxon>Prevotella</taxon>
    </lineage>
</organism>
<keyword evidence="3 9" id="KW-0378">Hydrolase</keyword>
<dbReference type="HAMAP" id="MF_01884">
    <property type="entry name" value="Rho"/>
    <property type="match status" value="1"/>
</dbReference>
<proteinExistence type="inferred from homology"/>
<dbReference type="OrthoDB" id="9805197at2"/>
<dbReference type="Proteomes" id="UP000003327">
    <property type="component" value="Unassembled WGS sequence"/>
</dbReference>
<dbReference type="PANTHER" id="PTHR46425">
    <property type="entry name" value="TRANSCRIPTION TERMINATION FACTOR RHO"/>
    <property type="match status" value="1"/>
</dbReference>
<keyword evidence="4 9" id="KW-0347">Helicase</keyword>
<dbReference type="NCBIfam" id="NF006886">
    <property type="entry name" value="PRK09376.1"/>
    <property type="match status" value="1"/>
</dbReference>
<feature type="binding site" evidence="9">
    <location>
        <begin position="402"/>
        <end position="407"/>
    </location>
    <ligand>
        <name>ATP</name>
        <dbReference type="ChEBI" id="CHEBI:30616"/>
    </ligand>
</feature>
<dbReference type="InterPro" id="IPR041703">
    <property type="entry name" value="Rho_factor_ATP-bd"/>
</dbReference>
<evidence type="ECO:0000256" key="3">
    <source>
        <dbReference type="ARBA" id="ARBA00022801"/>
    </source>
</evidence>
<keyword evidence="2 9" id="KW-0547">Nucleotide-binding</keyword>
<dbReference type="InterPro" id="IPR011113">
    <property type="entry name" value="Rho_RNA-bd"/>
</dbReference>
<dbReference type="Gene3D" id="2.40.50.140">
    <property type="entry name" value="Nucleic acid-binding proteins"/>
    <property type="match status" value="1"/>
</dbReference>
<dbReference type="EC" id="3.6.4.-" evidence="9 10"/>
<dbReference type="CDD" id="cd01128">
    <property type="entry name" value="rho_factor_C"/>
    <property type="match status" value="1"/>
</dbReference>
<feature type="domain" description="Rho RNA-BD" evidence="13">
    <location>
        <begin position="282"/>
        <end position="357"/>
    </location>
</feature>
<evidence type="ECO:0000259" key="13">
    <source>
        <dbReference type="PROSITE" id="PS51856"/>
    </source>
</evidence>
<evidence type="ECO:0000256" key="10">
    <source>
        <dbReference type="NCBIfam" id="TIGR00767"/>
    </source>
</evidence>
<protein>
    <recommendedName>
        <fullName evidence="9 10">Transcription termination factor Rho</fullName>
        <ecNumber evidence="9 10">3.6.4.-</ecNumber>
    </recommendedName>
    <alternativeName>
        <fullName evidence="9">ATP-dependent helicase Rho</fullName>
    </alternativeName>
</protein>
<dbReference type="InterPro" id="IPR027417">
    <property type="entry name" value="P-loop_NTPase"/>
</dbReference>
<dbReference type="PANTHER" id="PTHR46425:SF1">
    <property type="entry name" value="TRANSCRIPTION TERMINATION FACTOR RHO"/>
    <property type="match status" value="1"/>
</dbReference>